<dbReference type="GO" id="GO:0006654">
    <property type="term" value="P:phosphatidic acid biosynthetic process"/>
    <property type="evidence" value="ECO:0007669"/>
    <property type="project" value="TreeGrafter"/>
</dbReference>
<keyword evidence="4" id="KW-1133">Transmembrane helix</keyword>
<keyword evidence="3 6" id="KW-0012">Acyltransferase</keyword>
<accession>A0A9E2L0Y2</accession>
<keyword evidence="4" id="KW-0812">Transmembrane</keyword>
<dbReference type="Pfam" id="PF01553">
    <property type="entry name" value="Acyltransferase"/>
    <property type="match status" value="1"/>
</dbReference>
<comment type="pathway">
    <text evidence="1">Lipid metabolism.</text>
</comment>
<reference evidence="6" key="2">
    <citation type="submission" date="2021-04" db="EMBL/GenBank/DDBJ databases">
        <authorList>
            <person name="Gilroy R."/>
        </authorList>
    </citation>
    <scope>NUCLEOTIDE SEQUENCE</scope>
    <source>
        <strain evidence="6">Gambia15-2214</strain>
    </source>
</reference>
<keyword evidence="4" id="KW-0472">Membrane</keyword>
<evidence type="ECO:0000256" key="2">
    <source>
        <dbReference type="ARBA" id="ARBA00022679"/>
    </source>
</evidence>
<dbReference type="SMART" id="SM00563">
    <property type="entry name" value="PlsC"/>
    <property type="match status" value="1"/>
</dbReference>
<dbReference type="InterPro" id="IPR002123">
    <property type="entry name" value="Plipid/glycerol_acylTrfase"/>
</dbReference>
<dbReference type="CDD" id="cd07989">
    <property type="entry name" value="LPLAT_AGPAT-like"/>
    <property type="match status" value="1"/>
</dbReference>
<evidence type="ECO:0000259" key="5">
    <source>
        <dbReference type="SMART" id="SM00563"/>
    </source>
</evidence>
<dbReference type="PANTHER" id="PTHR10434">
    <property type="entry name" value="1-ACYL-SN-GLYCEROL-3-PHOSPHATE ACYLTRANSFERASE"/>
    <property type="match status" value="1"/>
</dbReference>
<protein>
    <submittedName>
        <fullName evidence="6">1-acyl-sn-glycerol-3-phosphate acyltransferase</fullName>
    </submittedName>
</protein>
<feature type="transmembrane region" description="Helical" evidence="4">
    <location>
        <begin position="14"/>
        <end position="40"/>
    </location>
</feature>
<reference evidence="6" key="1">
    <citation type="journal article" date="2021" name="PeerJ">
        <title>Extensive microbial diversity within the chicken gut microbiome revealed by metagenomics and culture.</title>
        <authorList>
            <person name="Gilroy R."/>
            <person name="Ravi A."/>
            <person name="Getino M."/>
            <person name="Pursley I."/>
            <person name="Horton D.L."/>
            <person name="Alikhan N.F."/>
            <person name="Baker D."/>
            <person name="Gharbi K."/>
            <person name="Hall N."/>
            <person name="Watson M."/>
            <person name="Adriaenssens E.M."/>
            <person name="Foster-Nyarko E."/>
            <person name="Jarju S."/>
            <person name="Secka A."/>
            <person name="Antonio M."/>
            <person name="Oren A."/>
            <person name="Chaudhuri R.R."/>
            <person name="La Ragione R."/>
            <person name="Hildebrand F."/>
            <person name="Pallen M.J."/>
        </authorList>
    </citation>
    <scope>NUCLEOTIDE SEQUENCE</scope>
    <source>
        <strain evidence="6">Gambia15-2214</strain>
    </source>
</reference>
<dbReference type="AlphaFoldDB" id="A0A9E2L0Y2"/>
<sequence length="244" mass="27550">MAYKPGDDIVSTSIVFKIASFIVFYILLYPLAWIVCKLWYRFKIHGQQNLKGISKAVSVSNHTMFFDPVIIATVFFPKRVHQTLLEATVTAPFLGTLTRLLGGVPIPRRDTGFAALKKGGEVIFKNSGYFHFYPEGECYLYNNVPKKFHPGAFVISVLLDVPVVPIVSVFHEKGKRPSVDIFVMEPVYPNDFGVLQKDNSINKDALNTYIDTVYSKILKKIQDEKGTGTYYRGAMERIPGINKE</sequence>
<dbReference type="SUPFAM" id="SSF69593">
    <property type="entry name" value="Glycerol-3-phosphate (1)-acyltransferase"/>
    <property type="match status" value="1"/>
</dbReference>
<dbReference type="GO" id="GO:0003841">
    <property type="term" value="F:1-acylglycerol-3-phosphate O-acyltransferase activity"/>
    <property type="evidence" value="ECO:0007669"/>
    <property type="project" value="TreeGrafter"/>
</dbReference>
<keyword evidence="2" id="KW-0808">Transferase</keyword>
<comment type="caution">
    <text evidence="6">The sequence shown here is derived from an EMBL/GenBank/DDBJ whole genome shotgun (WGS) entry which is preliminary data.</text>
</comment>
<dbReference type="Proteomes" id="UP000823914">
    <property type="component" value="Unassembled WGS sequence"/>
</dbReference>
<gene>
    <name evidence="6" type="ORF">IAA16_01620</name>
</gene>
<proteinExistence type="predicted"/>
<dbReference type="EMBL" id="JAHLFV010000037">
    <property type="protein sequence ID" value="MBU3849246.1"/>
    <property type="molecule type" value="Genomic_DNA"/>
</dbReference>
<evidence type="ECO:0000313" key="7">
    <source>
        <dbReference type="Proteomes" id="UP000823914"/>
    </source>
</evidence>
<organism evidence="6 7">
    <name type="scientific">Candidatus Treponema excrementipullorum</name>
    <dbReference type="NCBI Taxonomy" id="2838768"/>
    <lineage>
        <taxon>Bacteria</taxon>
        <taxon>Pseudomonadati</taxon>
        <taxon>Spirochaetota</taxon>
        <taxon>Spirochaetia</taxon>
        <taxon>Spirochaetales</taxon>
        <taxon>Treponemataceae</taxon>
        <taxon>Treponema</taxon>
    </lineage>
</organism>
<evidence type="ECO:0000256" key="3">
    <source>
        <dbReference type="ARBA" id="ARBA00023315"/>
    </source>
</evidence>
<name>A0A9E2L0Y2_9SPIR</name>
<evidence type="ECO:0000256" key="1">
    <source>
        <dbReference type="ARBA" id="ARBA00005189"/>
    </source>
</evidence>
<evidence type="ECO:0000313" key="6">
    <source>
        <dbReference type="EMBL" id="MBU3849246.1"/>
    </source>
</evidence>
<dbReference type="PANTHER" id="PTHR10434:SF11">
    <property type="entry name" value="1-ACYL-SN-GLYCEROL-3-PHOSPHATE ACYLTRANSFERASE"/>
    <property type="match status" value="1"/>
</dbReference>
<feature type="domain" description="Phospholipid/glycerol acyltransferase" evidence="5">
    <location>
        <begin position="56"/>
        <end position="171"/>
    </location>
</feature>
<evidence type="ECO:0000256" key="4">
    <source>
        <dbReference type="SAM" id="Phobius"/>
    </source>
</evidence>